<dbReference type="GO" id="GO:0016765">
    <property type="term" value="F:transferase activity, transferring alkyl or aryl (other than methyl) groups"/>
    <property type="evidence" value="ECO:0007669"/>
    <property type="project" value="InterPro"/>
</dbReference>
<sequence>MIKRKIYGFLKLIRLGVSIFGCISLIISGILAGDLRDLQTEYILAILIVFITAAGAFAINDYLDYKIDISNNRSDRPIVLNLISRRIALFTAMSSFLFVLILGIFLNLLAMIFVYINLLLFYLYSFGLKKILFFKNILVAYSYVATILLGSIVSDSVVEPLIIYFSIMAFIVGLANEIMFDIADLEGDQKGGIKTFPMTLGLKKTAIIVVILYVIIVILDPLPFFVNIDDRLYYDIYFLILIMIPVLSYVILSRSLIKNHSKENISKLRTYIFIIMQIGTFSYLIGVII</sequence>
<dbReference type="GO" id="GO:0016020">
    <property type="term" value="C:membrane"/>
    <property type="evidence" value="ECO:0007669"/>
    <property type="project" value="UniProtKB-SubCell"/>
</dbReference>
<gene>
    <name evidence="6" type="ORF">LCGC14_0412810</name>
</gene>
<keyword evidence="3 5" id="KW-1133">Transmembrane helix</keyword>
<evidence type="ECO:0000256" key="2">
    <source>
        <dbReference type="ARBA" id="ARBA00022692"/>
    </source>
</evidence>
<evidence type="ECO:0000256" key="1">
    <source>
        <dbReference type="ARBA" id="ARBA00004141"/>
    </source>
</evidence>
<evidence type="ECO:0000256" key="5">
    <source>
        <dbReference type="SAM" id="Phobius"/>
    </source>
</evidence>
<dbReference type="Gene3D" id="1.10.357.140">
    <property type="entry name" value="UbiA prenyltransferase"/>
    <property type="match status" value="1"/>
</dbReference>
<protein>
    <submittedName>
        <fullName evidence="6">Uncharacterized protein</fullName>
    </submittedName>
</protein>
<feature type="transmembrane region" description="Helical" evidence="5">
    <location>
        <begin position="138"/>
        <end position="157"/>
    </location>
</feature>
<feature type="transmembrane region" description="Helical" evidence="5">
    <location>
        <begin position="271"/>
        <end position="288"/>
    </location>
</feature>
<dbReference type="InterPro" id="IPR000537">
    <property type="entry name" value="UbiA_prenyltransferase"/>
</dbReference>
<dbReference type="AlphaFoldDB" id="A0A0F9TB89"/>
<proteinExistence type="predicted"/>
<dbReference type="InterPro" id="IPR050475">
    <property type="entry name" value="Prenyltransferase_related"/>
</dbReference>
<dbReference type="Pfam" id="PF01040">
    <property type="entry name" value="UbiA"/>
    <property type="match status" value="1"/>
</dbReference>
<feature type="transmembrane region" description="Helical" evidence="5">
    <location>
        <begin position="43"/>
        <end position="63"/>
    </location>
</feature>
<evidence type="ECO:0000313" key="6">
    <source>
        <dbReference type="EMBL" id="KKN72227.1"/>
    </source>
</evidence>
<feature type="transmembrane region" description="Helical" evidence="5">
    <location>
        <begin position="232"/>
        <end position="251"/>
    </location>
</feature>
<dbReference type="Gene3D" id="1.20.120.1780">
    <property type="entry name" value="UbiA prenyltransferase"/>
    <property type="match status" value="1"/>
</dbReference>
<feature type="transmembrane region" description="Helical" evidence="5">
    <location>
        <begin position="163"/>
        <end position="185"/>
    </location>
</feature>
<evidence type="ECO:0000256" key="4">
    <source>
        <dbReference type="ARBA" id="ARBA00023136"/>
    </source>
</evidence>
<keyword evidence="2 5" id="KW-0812">Transmembrane</keyword>
<accession>A0A0F9TB89</accession>
<comment type="subcellular location">
    <subcellularLocation>
        <location evidence="1">Membrane</location>
        <topology evidence="1">Multi-pass membrane protein</topology>
    </subcellularLocation>
</comment>
<feature type="transmembrane region" description="Helical" evidence="5">
    <location>
        <begin position="206"/>
        <end position="226"/>
    </location>
</feature>
<reference evidence="6" key="1">
    <citation type="journal article" date="2015" name="Nature">
        <title>Complex archaea that bridge the gap between prokaryotes and eukaryotes.</title>
        <authorList>
            <person name="Spang A."/>
            <person name="Saw J.H."/>
            <person name="Jorgensen S.L."/>
            <person name="Zaremba-Niedzwiedzka K."/>
            <person name="Martijn J."/>
            <person name="Lind A.E."/>
            <person name="van Eijk R."/>
            <person name="Schleper C."/>
            <person name="Guy L."/>
            <person name="Ettema T.J."/>
        </authorList>
    </citation>
    <scope>NUCLEOTIDE SEQUENCE</scope>
</reference>
<organism evidence="6">
    <name type="scientific">marine sediment metagenome</name>
    <dbReference type="NCBI Taxonomy" id="412755"/>
    <lineage>
        <taxon>unclassified sequences</taxon>
        <taxon>metagenomes</taxon>
        <taxon>ecological metagenomes</taxon>
    </lineage>
</organism>
<dbReference type="PANTHER" id="PTHR42723">
    <property type="entry name" value="CHLOROPHYLL SYNTHASE"/>
    <property type="match status" value="1"/>
</dbReference>
<name>A0A0F9TB89_9ZZZZ</name>
<feature type="transmembrane region" description="Helical" evidence="5">
    <location>
        <begin position="12"/>
        <end position="31"/>
    </location>
</feature>
<keyword evidence="4 5" id="KW-0472">Membrane</keyword>
<comment type="caution">
    <text evidence="6">The sequence shown here is derived from an EMBL/GenBank/DDBJ whole genome shotgun (WGS) entry which is preliminary data.</text>
</comment>
<dbReference type="EMBL" id="LAZR01000366">
    <property type="protein sequence ID" value="KKN72227.1"/>
    <property type="molecule type" value="Genomic_DNA"/>
</dbReference>
<evidence type="ECO:0000256" key="3">
    <source>
        <dbReference type="ARBA" id="ARBA00022989"/>
    </source>
</evidence>
<dbReference type="InterPro" id="IPR044878">
    <property type="entry name" value="UbiA_sf"/>
</dbReference>
<dbReference type="PANTHER" id="PTHR42723:SF1">
    <property type="entry name" value="CHLOROPHYLL SYNTHASE, CHLOROPLASTIC"/>
    <property type="match status" value="1"/>
</dbReference>